<evidence type="ECO:0000256" key="17">
    <source>
        <dbReference type="SAM" id="Coils"/>
    </source>
</evidence>
<dbReference type="EMBL" id="CP017599">
    <property type="protein sequence ID" value="AOX03225.1"/>
    <property type="molecule type" value="Genomic_DNA"/>
</dbReference>
<evidence type="ECO:0000259" key="20">
    <source>
        <dbReference type="Pfam" id="PF02706"/>
    </source>
</evidence>
<evidence type="ECO:0000256" key="11">
    <source>
        <dbReference type="ARBA" id="ARBA00022777"/>
    </source>
</evidence>
<dbReference type="EC" id="2.7.10.2" evidence="5"/>
<dbReference type="RefSeq" id="WP_070395612.1">
    <property type="nucleotide sequence ID" value="NZ_CP017599.1"/>
</dbReference>
<evidence type="ECO:0000256" key="2">
    <source>
        <dbReference type="ARBA" id="ARBA00006683"/>
    </source>
</evidence>
<dbReference type="KEGG" id="mpro:BJP34_30675"/>
<dbReference type="PANTHER" id="PTHR32309:SF13">
    <property type="entry name" value="FERRIC ENTEROBACTIN TRANSPORT PROTEIN FEPE"/>
    <property type="match status" value="1"/>
</dbReference>
<comment type="similarity">
    <text evidence="4">Belongs to the etk/wzc family.</text>
</comment>
<evidence type="ECO:0000256" key="12">
    <source>
        <dbReference type="ARBA" id="ARBA00022840"/>
    </source>
</evidence>
<dbReference type="InterPro" id="IPR003856">
    <property type="entry name" value="LPS_length_determ_N"/>
</dbReference>
<evidence type="ECO:0000313" key="22">
    <source>
        <dbReference type="EMBL" id="AOX03225.1"/>
    </source>
</evidence>
<evidence type="ECO:0000256" key="10">
    <source>
        <dbReference type="ARBA" id="ARBA00022741"/>
    </source>
</evidence>
<evidence type="ECO:0000256" key="9">
    <source>
        <dbReference type="ARBA" id="ARBA00022692"/>
    </source>
</evidence>
<feature type="coiled-coil region" evidence="17">
    <location>
        <begin position="405"/>
        <end position="432"/>
    </location>
</feature>
<evidence type="ECO:0000256" key="1">
    <source>
        <dbReference type="ARBA" id="ARBA00004429"/>
    </source>
</evidence>
<keyword evidence="7" id="KW-0997">Cell inner membrane</keyword>
<dbReference type="OrthoDB" id="580971at2"/>
<reference evidence="23" key="1">
    <citation type="submission" date="2016-10" db="EMBL/GenBank/DDBJ databases">
        <title>Comparative genomics uncovers the prolific and rare metabolic potential of the cyanobacterial genus Moorea.</title>
        <authorList>
            <person name="Leao T."/>
            <person name="Castelao G."/>
            <person name="Korobeynikov A."/>
            <person name="Monroe E.A."/>
            <person name="Podell S."/>
            <person name="Glukhov E."/>
            <person name="Allen E."/>
            <person name="Gerwick W.H."/>
            <person name="Gerwick L."/>
        </authorList>
    </citation>
    <scope>NUCLEOTIDE SEQUENCE [LARGE SCALE GENOMIC DNA]</scope>
    <source>
        <strain evidence="23">PAL-8-15-08-1</strain>
    </source>
</reference>
<keyword evidence="6" id="KW-1003">Cell membrane</keyword>
<dbReference type="AlphaFoldDB" id="A0A1D8U065"/>
<comment type="subcellular location">
    <subcellularLocation>
        <location evidence="1">Cell inner membrane</location>
        <topology evidence="1">Multi-pass membrane protein</topology>
    </subcellularLocation>
</comment>
<keyword evidence="8" id="KW-0808">Transferase</keyword>
<evidence type="ECO:0000256" key="3">
    <source>
        <dbReference type="ARBA" id="ARBA00007316"/>
    </source>
</evidence>
<name>A0A1D8U065_9CYAN</name>
<evidence type="ECO:0000256" key="15">
    <source>
        <dbReference type="ARBA" id="ARBA00023137"/>
    </source>
</evidence>
<dbReference type="InterPro" id="IPR005702">
    <property type="entry name" value="Wzc-like_C"/>
</dbReference>
<feature type="region of interest" description="Disordered" evidence="18">
    <location>
        <begin position="1"/>
        <end position="24"/>
    </location>
</feature>
<comment type="similarity">
    <text evidence="2">Belongs to the CpsC/CapA family.</text>
</comment>
<evidence type="ECO:0000256" key="18">
    <source>
        <dbReference type="SAM" id="MobiDB-lite"/>
    </source>
</evidence>
<dbReference type="GO" id="GO:0004715">
    <property type="term" value="F:non-membrane spanning protein tyrosine kinase activity"/>
    <property type="evidence" value="ECO:0007669"/>
    <property type="project" value="UniProtKB-EC"/>
</dbReference>
<comment type="similarity">
    <text evidence="3">Belongs to the CpsD/CapB family.</text>
</comment>
<keyword evidence="14 19" id="KW-0472">Membrane</keyword>
<keyword evidence="10" id="KW-0547">Nucleotide-binding</keyword>
<dbReference type="Pfam" id="PF02706">
    <property type="entry name" value="Wzz"/>
    <property type="match status" value="1"/>
</dbReference>
<evidence type="ECO:0000313" key="23">
    <source>
        <dbReference type="Proteomes" id="UP000177870"/>
    </source>
</evidence>
<dbReference type="CDD" id="cd05387">
    <property type="entry name" value="BY-kinase"/>
    <property type="match status" value="1"/>
</dbReference>
<evidence type="ECO:0000256" key="19">
    <source>
        <dbReference type="SAM" id="Phobius"/>
    </source>
</evidence>
<evidence type="ECO:0000256" key="4">
    <source>
        <dbReference type="ARBA" id="ARBA00008883"/>
    </source>
</evidence>
<evidence type="ECO:0000256" key="13">
    <source>
        <dbReference type="ARBA" id="ARBA00022989"/>
    </source>
</evidence>
<dbReference type="InterPro" id="IPR025669">
    <property type="entry name" value="AAA_dom"/>
</dbReference>
<sequence length="762" mass="84230">MGSQGAYKPSLSKHSGQQQYRSSPELTGGAYELEASKLDLRRILAAARRRAVLMAGVALTVTSGIIAKTLSAVPIYEGKFQLLLEPISGEDPLELQAKPGVHSIAAPTKSFDYDTQIQVLSSPQVMSEIVEQIQTQYPEINYHTLREGMMVSRLRETKILEVAYQDSDPERIQFVLEKVALGYIEYSKQQQQASIKQGIEFVSNQQPKIQGQINQLQLQLQQLQQKYNLINPQLQGELLTNRVNAIVEHRQATQTQLRDMIILYGKLKGQLGLSSQQAEAVANLIATPRYQQLLNQLSKVEGQMVLDLAEFKENQSTFEGLRQQQQNLLPLLSQEAEKVINSRIQELSGNAPSASSSKVRLNLIQQLVETANQIKVLEMRQVAIAKGESLISEKLKQLAVIADRYTELKQKIEVATESLNRFESVRETLELESAKTSIPWQTIVEPQQPEKPISPNLPDTLLLSAAAGIVAGATAGFLAEKLHHLLNSTDDIKEYTRFPILATIPFNKELQKCTTVTGVGIIPEPEASAPQLGVGSGSYQISPVLEAFRSLQVNLQCLYSEKPISAIVVTSAEPVDGKSTTAIFLALAAAAMGQKVLLVDANLRFPQIHQKMDLPNLWGLSDVISSEIKVDDVIQRSPLEENLCVLSAGQISPDPTRLLNSPKMENLVQYLKERFELVIFDTPPLLGLADARLIEPNTDGILMVVGLGKAKQILFKEALSELRIAHSRVLGIVANGLKGYTTGSYDYYHHYFGNTVEETKVS</sequence>
<evidence type="ECO:0000256" key="6">
    <source>
        <dbReference type="ARBA" id="ARBA00022475"/>
    </source>
</evidence>
<evidence type="ECO:0000256" key="8">
    <source>
        <dbReference type="ARBA" id="ARBA00022679"/>
    </source>
</evidence>
<feature type="compositionally biased region" description="Polar residues" evidence="18">
    <location>
        <begin position="12"/>
        <end position="24"/>
    </location>
</feature>
<dbReference type="GO" id="GO:0005524">
    <property type="term" value="F:ATP binding"/>
    <property type="evidence" value="ECO:0007669"/>
    <property type="project" value="UniProtKB-KW"/>
</dbReference>
<dbReference type="Pfam" id="PF13614">
    <property type="entry name" value="AAA_31"/>
    <property type="match status" value="1"/>
</dbReference>
<keyword evidence="11 22" id="KW-0418">Kinase</keyword>
<feature type="domain" description="AAA" evidence="21">
    <location>
        <begin position="577"/>
        <end position="689"/>
    </location>
</feature>
<dbReference type="SUPFAM" id="SSF52540">
    <property type="entry name" value="P-loop containing nucleoside triphosphate hydrolases"/>
    <property type="match status" value="1"/>
</dbReference>
<evidence type="ECO:0000256" key="16">
    <source>
        <dbReference type="ARBA" id="ARBA00051245"/>
    </source>
</evidence>
<feature type="transmembrane region" description="Helical" evidence="19">
    <location>
        <begin position="51"/>
        <end position="76"/>
    </location>
</feature>
<gene>
    <name evidence="22" type="ORF">BJP34_30675</name>
</gene>
<organism evidence="22 23">
    <name type="scientific">Moorena producens PAL-8-15-08-1</name>
    <dbReference type="NCBI Taxonomy" id="1458985"/>
    <lineage>
        <taxon>Bacteria</taxon>
        <taxon>Bacillati</taxon>
        <taxon>Cyanobacteriota</taxon>
        <taxon>Cyanophyceae</taxon>
        <taxon>Coleofasciculales</taxon>
        <taxon>Coleofasciculaceae</taxon>
        <taxon>Moorena</taxon>
    </lineage>
</organism>
<dbReference type="Proteomes" id="UP000177870">
    <property type="component" value="Chromosome"/>
</dbReference>
<comment type="catalytic activity">
    <reaction evidence="16">
        <text>L-tyrosyl-[protein] + ATP = O-phospho-L-tyrosyl-[protein] + ADP + H(+)</text>
        <dbReference type="Rhea" id="RHEA:10596"/>
        <dbReference type="Rhea" id="RHEA-COMP:10136"/>
        <dbReference type="Rhea" id="RHEA-COMP:20101"/>
        <dbReference type="ChEBI" id="CHEBI:15378"/>
        <dbReference type="ChEBI" id="CHEBI:30616"/>
        <dbReference type="ChEBI" id="CHEBI:46858"/>
        <dbReference type="ChEBI" id="CHEBI:61978"/>
        <dbReference type="ChEBI" id="CHEBI:456216"/>
        <dbReference type="EC" id="2.7.10.2"/>
    </reaction>
</comment>
<keyword evidence="12" id="KW-0067">ATP-binding</keyword>
<keyword evidence="9 19" id="KW-0812">Transmembrane</keyword>
<evidence type="ECO:0000256" key="14">
    <source>
        <dbReference type="ARBA" id="ARBA00023136"/>
    </source>
</evidence>
<dbReference type="InterPro" id="IPR050445">
    <property type="entry name" value="Bact_polysacc_biosynth/exp"/>
</dbReference>
<feature type="domain" description="Polysaccharide chain length determinant N-terminal" evidence="20">
    <location>
        <begin position="37"/>
        <end position="132"/>
    </location>
</feature>
<evidence type="ECO:0000259" key="21">
    <source>
        <dbReference type="Pfam" id="PF13614"/>
    </source>
</evidence>
<dbReference type="Gene3D" id="3.40.50.300">
    <property type="entry name" value="P-loop containing nucleotide triphosphate hydrolases"/>
    <property type="match status" value="1"/>
</dbReference>
<keyword evidence="15" id="KW-0829">Tyrosine-protein kinase</keyword>
<dbReference type="PANTHER" id="PTHR32309">
    <property type="entry name" value="TYROSINE-PROTEIN KINASE"/>
    <property type="match status" value="1"/>
</dbReference>
<keyword evidence="13 19" id="KW-1133">Transmembrane helix</keyword>
<dbReference type="NCBIfam" id="TIGR01007">
    <property type="entry name" value="eps_fam"/>
    <property type="match status" value="1"/>
</dbReference>
<accession>A0A1D8U065</accession>
<protein>
    <recommendedName>
        <fullName evidence="5">non-specific protein-tyrosine kinase</fullName>
        <ecNumber evidence="5">2.7.10.2</ecNumber>
    </recommendedName>
</protein>
<evidence type="ECO:0000256" key="7">
    <source>
        <dbReference type="ARBA" id="ARBA00022519"/>
    </source>
</evidence>
<dbReference type="GO" id="GO:0005886">
    <property type="term" value="C:plasma membrane"/>
    <property type="evidence" value="ECO:0007669"/>
    <property type="project" value="UniProtKB-SubCell"/>
</dbReference>
<dbReference type="STRING" id="1458985.BJP34_30675"/>
<dbReference type="InterPro" id="IPR027417">
    <property type="entry name" value="P-loop_NTPase"/>
</dbReference>
<proteinExistence type="inferred from homology"/>
<keyword evidence="17" id="KW-0175">Coiled coil</keyword>
<evidence type="ECO:0000256" key="5">
    <source>
        <dbReference type="ARBA" id="ARBA00011903"/>
    </source>
</evidence>